<protein>
    <recommendedName>
        <fullName evidence="1">DUF7027 domain-containing protein</fullName>
    </recommendedName>
</protein>
<feature type="domain" description="DUF7027" evidence="1">
    <location>
        <begin position="20"/>
        <end position="114"/>
    </location>
</feature>
<dbReference type="InterPro" id="IPR054291">
    <property type="entry name" value="DUF7027"/>
</dbReference>
<sequence length="170" mass="19539">MNFIPDHPKWYYCGCHLRNALMMLAGLETVVSLIALSCSITFFAISDFEQYNKIGWCMFLLILVSLIYAISSASLFFGIYKYKEKFMKPALIARVILAIFSHATAFSIALQFARVVSDAEPTSELLLAITILLFLITIFALRTLRFIEQSIRYVEAYKRLLRKRSLNIPF</sequence>
<dbReference type="AlphaFoldDB" id="A0A2K6VIK3"/>
<proteinExistence type="predicted"/>
<organism evidence="2 3">
    <name type="scientific">Onchocerca volvulus</name>
    <dbReference type="NCBI Taxonomy" id="6282"/>
    <lineage>
        <taxon>Eukaryota</taxon>
        <taxon>Metazoa</taxon>
        <taxon>Ecdysozoa</taxon>
        <taxon>Nematoda</taxon>
        <taxon>Chromadorea</taxon>
        <taxon>Rhabditida</taxon>
        <taxon>Spirurina</taxon>
        <taxon>Spiruromorpha</taxon>
        <taxon>Filarioidea</taxon>
        <taxon>Onchocercidae</taxon>
        <taxon>Onchocerca</taxon>
    </lineage>
</organism>
<dbReference type="Pfam" id="PF22954">
    <property type="entry name" value="DUF7027"/>
    <property type="match status" value="1"/>
</dbReference>
<evidence type="ECO:0000313" key="2">
    <source>
        <dbReference type="EnsemblMetazoa" id="OVOC11429.1"/>
    </source>
</evidence>
<dbReference type="Proteomes" id="UP000024404">
    <property type="component" value="Unassembled WGS sequence"/>
</dbReference>
<reference evidence="3" key="1">
    <citation type="submission" date="2013-10" db="EMBL/GenBank/DDBJ databases">
        <title>Genome sequencing of Onchocerca volvulus.</title>
        <authorList>
            <person name="Cotton J."/>
            <person name="Tsai J."/>
            <person name="Stanley E."/>
            <person name="Tracey A."/>
            <person name="Holroyd N."/>
            <person name="Lustigman S."/>
            <person name="Berriman M."/>
        </authorList>
    </citation>
    <scope>NUCLEOTIDE SEQUENCE</scope>
</reference>
<name>A0A2K6VIK3_ONCVO</name>
<dbReference type="EnsemblMetazoa" id="OVOC11429.1">
    <property type="protein sequence ID" value="OVOC11429.1"/>
    <property type="gene ID" value="WBGene00248238"/>
</dbReference>
<evidence type="ECO:0000313" key="3">
    <source>
        <dbReference type="Proteomes" id="UP000024404"/>
    </source>
</evidence>
<keyword evidence="3" id="KW-1185">Reference proteome</keyword>
<reference evidence="2" key="2">
    <citation type="submission" date="2018-02" db="UniProtKB">
        <authorList>
            <consortium name="EnsemblMetazoa"/>
        </authorList>
    </citation>
    <scope>IDENTIFICATION</scope>
</reference>
<dbReference type="EMBL" id="CMVM020000358">
    <property type="status" value="NOT_ANNOTATED_CDS"/>
    <property type="molecule type" value="Genomic_DNA"/>
</dbReference>
<evidence type="ECO:0000259" key="1">
    <source>
        <dbReference type="Pfam" id="PF22954"/>
    </source>
</evidence>
<accession>A0A2K6VIK3</accession>